<dbReference type="GO" id="GO:0005886">
    <property type="term" value="C:plasma membrane"/>
    <property type="evidence" value="ECO:0007669"/>
    <property type="project" value="UniProtKB-SubCell"/>
</dbReference>
<evidence type="ECO:0000256" key="1">
    <source>
        <dbReference type="SAM" id="Phobius"/>
    </source>
</evidence>
<reference evidence="2 3" key="1">
    <citation type="submission" date="2019-12" db="EMBL/GenBank/DDBJ databases">
        <title>Sequence classification of anaerobic respiratory reductive dehalogenases: First we see many, then we see few.</title>
        <authorList>
            <person name="Molenda O."/>
            <person name="Puentes Jacome L.A."/>
            <person name="Cao X."/>
            <person name="Nesbo C.L."/>
            <person name="Tang S."/>
            <person name="Morson N."/>
            <person name="Patron J."/>
            <person name="Lomheim L."/>
            <person name="Wishart D.S."/>
            <person name="Edwards E.A."/>
        </authorList>
    </citation>
    <scope>NUCLEOTIDE SEQUENCE [LARGE SCALE GENOMIC DNA]</scope>
    <source>
        <strain evidence="2 3">12DCA</strain>
    </source>
</reference>
<dbReference type="EMBL" id="CP046996">
    <property type="protein sequence ID" value="QGZ99852.1"/>
    <property type="molecule type" value="Genomic_DNA"/>
</dbReference>
<sequence length="289" mass="31678">MWTIAKLSFKEILYKRIFLIALIMTLAYLLLYGIATHYAGASSLKTLYEIDPAQKAAMSVQFKIVGSQLLSMGLYFANFIIGLLTILATVGSIAGNIESHQIDPILTRPIRRLDFLLGRFLGYGILLMVYTLFFFLSIILVNHLFGGPLQADLSTINIFKASLVFACVPFIVISPALFFSSIVSTINSGIILIVLYGMSFIGGFVEQLGNILHNIALINIGIVSSLLFPADNLFRYMNTLLAGSSATPFDPASLFYGSGSPSALMLVYCAVYVLLILLLGVRTFARRDI</sequence>
<dbReference type="GO" id="GO:0140359">
    <property type="term" value="F:ABC-type transporter activity"/>
    <property type="evidence" value="ECO:0007669"/>
    <property type="project" value="InterPro"/>
</dbReference>
<keyword evidence="1" id="KW-1133">Transmembrane helix</keyword>
<feature type="transmembrane region" description="Helical" evidence="1">
    <location>
        <begin position="186"/>
        <end position="205"/>
    </location>
</feature>
<feature type="transmembrane region" description="Helical" evidence="1">
    <location>
        <begin position="161"/>
        <end position="179"/>
    </location>
</feature>
<dbReference type="Proteomes" id="UP000430508">
    <property type="component" value="Chromosome"/>
</dbReference>
<feature type="transmembrane region" description="Helical" evidence="1">
    <location>
        <begin position="116"/>
        <end position="141"/>
    </location>
</feature>
<keyword evidence="1" id="KW-0812">Transmembrane</keyword>
<keyword evidence="1" id="KW-0472">Membrane</keyword>
<accession>A0A857DGA6</accession>
<feature type="transmembrane region" description="Helical" evidence="1">
    <location>
        <begin position="263"/>
        <end position="285"/>
    </location>
</feature>
<name>A0A857DGA6_9FIRM</name>
<dbReference type="Pfam" id="PF12679">
    <property type="entry name" value="ABC2_membrane_2"/>
    <property type="match status" value="1"/>
</dbReference>
<evidence type="ECO:0000313" key="2">
    <source>
        <dbReference type="EMBL" id="QGZ99852.1"/>
    </source>
</evidence>
<feature type="transmembrane region" description="Helical" evidence="1">
    <location>
        <begin position="12"/>
        <end position="35"/>
    </location>
</feature>
<feature type="transmembrane region" description="Helical" evidence="1">
    <location>
        <begin position="75"/>
        <end position="95"/>
    </location>
</feature>
<gene>
    <name evidence="2" type="ORF">GQ588_03915</name>
</gene>
<dbReference type="AlphaFoldDB" id="A0A857DGA6"/>
<proteinExistence type="predicted"/>
<dbReference type="PANTHER" id="PTHR43471">
    <property type="entry name" value="ABC TRANSPORTER PERMEASE"/>
    <property type="match status" value="1"/>
</dbReference>
<organism evidence="2 3">
    <name type="scientific">Dehalobacter restrictus</name>
    <dbReference type="NCBI Taxonomy" id="55583"/>
    <lineage>
        <taxon>Bacteria</taxon>
        <taxon>Bacillati</taxon>
        <taxon>Bacillota</taxon>
        <taxon>Clostridia</taxon>
        <taxon>Eubacteriales</taxon>
        <taxon>Desulfitobacteriaceae</taxon>
        <taxon>Dehalobacter</taxon>
    </lineage>
</organism>
<protein>
    <submittedName>
        <fullName evidence="2">ABC transporter permease subunit</fullName>
    </submittedName>
</protein>
<evidence type="ECO:0000313" key="3">
    <source>
        <dbReference type="Proteomes" id="UP000430508"/>
    </source>
</evidence>
<dbReference type="RefSeq" id="WP_019226225.1">
    <property type="nucleotide sequence ID" value="NZ_CP046996.1"/>
</dbReference>